<dbReference type="InterPro" id="IPR050357">
    <property type="entry name" value="Arrestin_domain-protein"/>
</dbReference>
<dbReference type="GO" id="GO:0015031">
    <property type="term" value="P:protein transport"/>
    <property type="evidence" value="ECO:0007669"/>
    <property type="project" value="TreeGrafter"/>
</dbReference>
<evidence type="ECO:0000313" key="4">
    <source>
        <dbReference type="Proteomes" id="UP000596742"/>
    </source>
</evidence>
<dbReference type="InterPro" id="IPR011022">
    <property type="entry name" value="Arrestin_C-like"/>
</dbReference>
<evidence type="ECO:0000259" key="2">
    <source>
        <dbReference type="SMART" id="SM01017"/>
    </source>
</evidence>
<feature type="domain" description="Arrestin C-terminal-like" evidence="2">
    <location>
        <begin position="3"/>
        <end position="151"/>
    </location>
</feature>
<reference evidence="3" key="1">
    <citation type="submission" date="2018-11" db="EMBL/GenBank/DDBJ databases">
        <authorList>
            <person name="Alioto T."/>
            <person name="Alioto T."/>
        </authorList>
    </citation>
    <scope>NUCLEOTIDE SEQUENCE</scope>
</reference>
<proteinExistence type="inferred from homology"/>
<dbReference type="SMART" id="SM01017">
    <property type="entry name" value="Arrestin_C"/>
    <property type="match status" value="2"/>
</dbReference>
<accession>A0A8B6CKM2</accession>
<evidence type="ECO:0000313" key="3">
    <source>
        <dbReference type="EMBL" id="VDI06183.1"/>
    </source>
</evidence>
<keyword evidence="4" id="KW-1185">Reference proteome</keyword>
<dbReference type="EMBL" id="UYJE01001900">
    <property type="protein sequence ID" value="VDI06183.1"/>
    <property type="molecule type" value="Genomic_DNA"/>
</dbReference>
<dbReference type="SUPFAM" id="SSF81296">
    <property type="entry name" value="E set domains"/>
    <property type="match status" value="2"/>
</dbReference>
<dbReference type="Pfam" id="PF02752">
    <property type="entry name" value="Arrestin_C"/>
    <property type="match status" value="1"/>
</dbReference>
<dbReference type="PANTHER" id="PTHR11188">
    <property type="entry name" value="ARRESTIN DOMAIN CONTAINING PROTEIN"/>
    <property type="match status" value="1"/>
</dbReference>
<dbReference type="GO" id="GO:0005737">
    <property type="term" value="C:cytoplasm"/>
    <property type="evidence" value="ECO:0007669"/>
    <property type="project" value="TreeGrafter"/>
</dbReference>
<dbReference type="PANTHER" id="PTHR11188:SF176">
    <property type="entry name" value="ARRESTIN DOMAIN-CONTAINING PROTEIN 1"/>
    <property type="match status" value="1"/>
</dbReference>
<evidence type="ECO:0000256" key="1">
    <source>
        <dbReference type="ARBA" id="ARBA00005298"/>
    </source>
</evidence>
<dbReference type="Proteomes" id="UP000596742">
    <property type="component" value="Unassembled WGS sequence"/>
</dbReference>
<name>A0A8B6CKM2_MYTGA</name>
<dbReference type="Pfam" id="PF00339">
    <property type="entry name" value="Arrestin_N"/>
    <property type="match status" value="1"/>
</dbReference>
<gene>
    <name evidence="3" type="ORF">MGAL_10B040211</name>
</gene>
<organism evidence="3 4">
    <name type="scientific">Mytilus galloprovincialis</name>
    <name type="common">Mediterranean mussel</name>
    <dbReference type="NCBI Taxonomy" id="29158"/>
    <lineage>
        <taxon>Eukaryota</taxon>
        <taxon>Metazoa</taxon>
        <taxon>Spiralia</taxon>
        <taxon>Lophotrochozoa</taxon>
        <taxon>Mollusca</taxon>
        <taxon>Bivalvia</taxon>
        <taxon>Autobranchia</taxon>
        <taxon>Pteriomorphia</taxon>
        <taxon>Mytilida</taxon>
        <taxon>Mytiloidea</taxon>
        <taxon>Mytilidae</taxon>
        <taxon>Mytilinae</taxon>
        <taxon>Mytilus</taxon>
    </lineage>
</organism>
<dbReference type="InterPro" id="IPR014752">
    <property type="entry name" value="Arrestin-like_C"/>
</dbReference>
<comment type="caution">
    <text evidence="3">The sequence shown here is derived from an EMBL/GenBank/DDBJ whole genome shotgun (WGS) entry which is preliminary data.</text>
</comment>
<protein>
    <recommendedName>
        <fullName evidence="2">Arrestin C-terminal-like domain-containing protein</fullName>
    </recommendedName>
</protein>
<comment type="similarity">
    <text evidence="1">Belongs to the arrestin family.</text>
</comment>
<dbReference type="Gene3D" id="2.60.40.640">
    <property type="match status" value="2"/>
</dbReference>
<dbReference type="AlphaFoldDB" id="A0A8B6CKM2"/>
<dbReference type="InterPro" id="IPR014756">
    <property type="entry name" value="Ig_E-set"/>
</dbReference>
<dbReference type="InterPro" id="IPR011021">
    <property type="entry name" value="Arrestin-like_N"/>
</dbReference>
<dbReference type="OrthoDB" id="2333384at2759"/>
<feature type="domain" description="Arrestin C-terminal-like" evidence="2">
    <location>
        <begin position="178"/>
        <end position="307"/>
    </location>
</feature>
<sequence>MGKLNAFIIQLQNQNAIFYPGQPVHGQVYVDLNADMKMREIRLRFQGNANVHWTEQHETGTGDDRRTETVTYSAHEKYFDITAALYGKTLGHGEKLPSGQHNFPFQFILPPTLPSSFEHQYGQVRYMLKATIDKPWKFDHHTKLPFTVVSLLDLNAIPEAPRPMQNQVAKTLCCLCCESGPITGVLRVDKTGYVPGEAIYLQGEIQNLSDTECSVEVRLNLNMLFHATSKTRSVPQEVTKLVLDRSNPGETQSLSGKRIVIPPVAPSFLAGCSIIDIRYHLELHVNPSSVSKRLIVPVDIIIGSIPLRSSFHSIMQPQPAIAPHDVNINVVGQGPGAFPSAPELPPPSYAECVFGKTDMHDEDDNEHTKGQMSYAPAYPYYNFS</sequence>